<evidence type="ECO:0000256" key="1">
    <source>
        <dbReference type="SAM" id="MobiDB-lite"/>
    </source>
</evidence>
<keyword evidence="3" id="KW-1185">Reference proteome</keyword>
<accession>A0A0D0A989</accession>
<feature type="region of interest" description="Disordered" evidence="1">
    <location>
        <begin position="68"/>
        <end position="89"/>
    </location>
</feature>
<sequence>MCDEILSREALHLRHSLVRTLIETQPCFQCSSVVFYMKNSNFKRARNIPHYVVYMISAICICDRQSPSLAGSNHTKGLVPQTSRTELTP</sequence>
<name>A0A0D0A989_9AGAM</name>
<organism evidence="2 3">
    <name type="scientific">Suillus luteus UH-Slu-Lm8-n1</name>
    <dbReference type="NCBI Taxonomy" id="930992"/>
    <lineage>
        <taxon>Eukaryota</taxon>
        <taxon>Fungi</taxon>
        <taxon>Dikarya</taxon>
        <taxon>Basidiomycota</taxon>
        <taxon>Agaricomycotina</taxon>
        <taxon>Agaricomycetes</taxon>
        <taxon>Agaricomycetidae</taxon>
        <taxon>Boletales</taxon>
        <taxon>Suillineae</taxon>
        <taxon>Suillaceae</taxon>
        <taxon>Suillus</taxon>
    </lineage>
</organism>
<evidence type="ECO:0000313" key="3">
    <source>
        <dbReference type="Proteomes" id="UP000054485"/>
    </source>
</evidence>
<dbReference type="Proteomes" id="UP000054485">
    <property type="component" value="Unassembled WGS sequence"/>
</dbReference>
<gene>
    <name evidence="2" type="ORF">CY34DRAFT_369494</name>
</gene>
<dbReference type="EMBL" id="KN835155">
    <property type="protein sequence ID" value="KIK46760.1"/>
    <property type="molecule type" value="Genomic_DNA"/>
</dbReference>
<proteinExistence type="predicted"/>
<dbReference type="InParanoid" id="A0A0D0A989"/>
<dbReference type="AlphaFoldDB" id="A0A0D0A989"/>
<reference evidence="3" key="2">
    <citation type="submission" date="2015-01" db="EMBL/GenBank/DDBJ databases">
        <title>Evolutionary Origins and Diversification of the Mycorrhizal Mutualists.</title>
        <authorList>
            <consortium name="DOE Joint Genome Institute"/>
            <consortium name="Mycorrhizal Genomics Consortium"/>
            <person name="Kohler A."/>
            <person name="Kuo A."/>
            <person name="Nagy L.G."/>
            <person name="Floudas D."/>
            <person name="Copeland A."/>
            <person name="Barry K.W."/>
            <person name="Cichocki N."/>
            <person name="Veneault-Fourrey C."/>
            <person name="LaButti K."/>
            <person name="Lindquist E.A."/>
            <person name="Lipzen A."/>
            <person name="Lundell T."/>
            <person name="Morin E."/>
            <person name="Murat C."/>
            <person name="Riley R."/>
            <person name="Ohm R."/>
            <person name="Sun H."/>
            <person name="Tunlid A."/>
            <person name="Henrissat B."/>
            <person name="Grigoriev I.V."/>
            <person name="Hibbett D.S."/>
            <person name="Martin F."/>
        </authorList>
    </citation>
    <scope>NUCLEOTIDE SEQUENCE [LARGE SCALE GENOMIC DNA]</scope>
    <source>
        <strain evidence="3">UH-Slu-Lm8-n1</strain>
    </source>
</reference>
<protein>
    <submittedName>
        <fullName evidence="2">Uncharacterized protein</fullName>
    </submittedName>
</protein>
<evidence type="ECO:0000313" key="2">
    <source>
        <dbReference type="EMBL" id="KIK46760.1"/>
    </source>
</evidence>
<dbReference type="HOGENOM" id="CLU_2456265_0_0_1"/>
<reference evidence="2 3" key="1">
    <citation type="submission" date="2014-04" db="EMBL/GenBank/DDBJ databases">
        <authorList>
            <consortium name="DOE Joint Genome Institute"/>
            <person name="Kuo A."/>
            <person name="Ruytinx J."/>
            <person name="Rineau F."/>
            <person name="Colpaert J."/>
            <person name="Kohler A."/>
            <person name="Nagy L.G."/>
            <person name="Floudas D."/>
            <person name="Copeland A."/>
            <person name="Barry K.W."/>
            <person name="Cichocki N."/>
            <person name="Veneault-Fourrey C."/>
            <person name="LaButti K."/>
            <person name="Lindquist E.A."/>
            <person name="Lipzen A."/>
            <person name="Lundell T."/>
            <person name="Morin E."/>
            <person name="Murat C."/>
            <person name="Sun H."/>
            <person name="Tunlid A."/>
            <person name="Henrissat B."/>
            <person name="Grigoriev I.V."/>
            <person name="Hibbett D.S."/>
            <person name="Martin F."/>
            <person name="Nordberg H.P."/>
            <person name="Cantor M.N."/>
            <person name="Hua S.X."/>
        </authorList>
    </citation>
    <scope>NUCLEOTIDE SEQUENCE [LARGE SCALE GENOMIC DNA]</scope>
    <source>
        <strain evidence="2 3">UH-Slu-Lm8-n1</strain>
    </source>
</reference>